<reference evidence="4 5" key="1">
    <citation type="journal article" date="2024" name="G3 (Bethesda)">
        <title>Genome assembly of Hibiscus sabdariffa L. provides insights into metabolisms of medicinal natural products.</title>
        <authorList>
            <person name="Kim T."/>
        </authorList>
    </citation>
    <scope>NUCLEOTIDE SEQUENCE [LARGE SCALE GENOMIC DNA]</scope>
    <source>
        <strain evidence="4">TK-2024</strain>
        <tissue evidence="4">Old leaves</tissue>
    </source>
</reference>
<dbReference type="SUPFAM" id="SSF52540">
    <property type="entry name" value="P-loop containing nucleoside triphosphate hydrolases"/>
    <property type="match status" value="1"/>
</dbReference>
<dbReference type="PANTHER" id="PTHR36766">
    <property type="entry name" value="PLANT BROAD-SPECTRUM MILDEW RESISTANCE PROTEIN RPW8"/>
    <property type="match status" value="1"/>
</dbReference>
<dbReference type="Proteomes" id="UP001396334">
    <property type="component" value="Unassembled WGS sequence"/>
</dbReference>
<evidence type="ECO:0000256" key="1">
    <source>
        <dbReference type="ARBA" id="ARBA00022821"/>
    </source>
</evidence>
<dbReference type="InterPro" id="IPR003593">
    <property type="entry name" value="AAA+_ATPase"/>
</dbReference>
<feature type="compositionally biased region" description="Polar residues" evidence="2">
    <location>
        <begin position="320"/>
        <end position="329"/>
    </location>
</feature>
<proteinExistence type="predicted"/>
<feature type="region of interest" description="Disordered" evidence="2">
    <location>
        <begin position="310"/>
        <end position="329"/>
    </location>
</feature>
<organism evidence="4 5">
    <name type="scientific">Hibiscus sabdariffa</name>
    <name type="common">roselle</name>
    <dbReference type="NCBI Taxonomy" id="183260"/>
    <lineage>
        <taxon>Eukaryota</taxon>
        <taxon>Viridiplantae</taxon>
        <taxon>Streptophyta</taxon>
        <taxon>Embryophyta</taxon>
        <taxon>Tracheophyta</taxon>
        <taxon>Spermatophyta</taxon>
        <taxon>Magnoliopsida</taxon>
        <taxon>eudicotyledons</taxon>
        <taxon>Gunneridae</taxon>
        <taxon>Pentapetalae</taxon>
        <taxon>rosids</taxon>
        <taxon>malvids</taxon>
        <taxon>Malvales</taxon>
        <taxon>Malvaceae</taxon>
        <taxon>Malvoideae</taxon>
        <taxon>Hibiscus</taxon>
    </lineage>
</organism>
<evidence type="ECO:0000313" key="5">
    <source>
        <dbReference type="Proteomes" id="UP001396334"/>
    </source>
</evidence>
<evidence type="ECO:0000313" key="4">
    <source>
        <dbReference type="EMBL" id="KAK9021095.1"/>
    </source>
</evidence>
<evidence type="ECO:0000259" key="3">
    <source>
        <dbReference type="SMART" id="SM00382"/>
    </source>
</evidence>
<gene>
    <name evidence="4" type="ORF">V6N11_011100</name>
</gene>
<evidence type="ECO:0000256" key="2">
    <source>
        <dbReference type="SAM" id="MobiDB-lite"/>
    </source>
</evidence>
<dbReference type="InterPro" id="IPR002182">
    <property type="entry name" value="NB-ARC"/>
</dbReference>
<dbReference type="SMART" id="SM00382">
    <property type="entry name" value="AAA"/>
    <property type="match status" value="1"/>
</dbReference>
<accession>A0ABR2S7M4</accession>
<dbReference type="PANTHER" id="PTHR36766:SF70">
    <property type="entry name" value="DISEASE RESISTANCE PROTEIN RGA4"/>
    <property type="match status" value="1"/>
</dbReference>
<keyword evidence="5" id="KW-1185">Reference proteome</keyword>
<feature type="compositionally biased region" description="Low complexity" evidence="2">
    <location>
        <begin position="60"/>
        <end position="69"/>
    </location>
</feature>
<dbReference type="PRINTS" id="PR00364">
    <property type="entry name" value="DISEASERSIST"/>
</dbReference>
<sequence>MGATTEDQNHSSKSGSNQKPTLYDEYQQYLSSQSQDKSGHRLKDKKQDGSASAEPPPAADPNGDAAQNNSGGRESLPLKKRVEKIYEPPHAVRGFEKDEMSLEIMLIQDGCPGSLITIGVVGQRGVGKTTLCRKILKNERVKGSYSKMFRIILSEVPRMEETEFTVADDGILELTTAADGVPTRLNNDNLNQQLKEGKYIIVFDDVGEAEEDEYYQKLKDCVNGLPNEKGGAVIVTCRSEKAAQKLVGDENLHRLEPLNNPDSCWWIYNEAVRREVIEEDRTVSKDVKEELMKRCGGLPWAARMMGEIKRQQLSDDKNKANQTNSTPVS</sequence>
<comment type="caution">
    <text evidence="4">The sequence shown here is derived from an EMBL/GenBank/DDBJ whole genome shotgun (WGS) entry which is preliminary data.</text>
</comment>
<feature type="compositionally biased region" description="Polar residues" evidence="2">
    <location>
        <begin position="11"/>
        <end position="20"/>
    </location>
</feature>
<name>A0ABR2S7M4_9ROSI</name>
<feature type="region of interest" description="Disordered" evidence="2">
    <location>
        <begin position="1"/>
        <end position="82"/>
    </location>
</feature>
<protein>
    <recommendedName>
        <fullName evidence="3">AAA+ ATPase domain-containing protein</fullName>
    </recommendedName>
</protein>
<feature type="domain" description="AAA+ ATPase" evidence="3">
    <location>
        <begin position="114"/>
        <end position="258"/>
    </location>
</feature>
<feature type="compositionally biased region" description="Basic and acidic residues" evidence="2">
    <location>
        <begin position="310"/>
        <end position="319"/>
    </location>
</feature>
<dbReference type="InterPro" id="IPR027417">
    <property type="entry name" value="P-loop_NTPase"/>
</dbReference>
<dbReference type="EMBL" id="JBBPBN010000016">
    <property type="protein sequence ID" value="KAK9021095.1"/>
    <property type="molecule type" value="Genomic_DNA"/>
</dbReference>
<dbReference type="Gene3D" id="3.40.50.300">
    <property type="entry name" value="P-loop containing nucleotide triphosphate hydrolases"/>
    <property type="match status" value="1"/>
</dbReference>
<feature type="compositionally biased region" description="Basic and acidic residues" evidence="2">
    <location>
        <begin position="37"/>
        <end position="48"/>
    </location>
</feature>
<keyword evidence="1" id="KW-0611">Plant defense</keyword>
<dbReference type="Pfam" id="PF00931">
    <property type="entry name" value="NB-ARC"/>
    <property type="match status" value="1"/>
</dbReference>